<evidence type="ECO:0000313" key="3">
    <source>
        <dbReference type="EMBL" id="MCC2167961.1"/>
    </source>
</evidence>
<dbReference type="InterPro" id="IPR043770">
    <property type="entry name" value="DUF5716_C"/>
</dbReference>
<evidence type="ECO:0000259" key="2">
    <source>
        <dbReference type="Pfam" id="PF18980"/>
    </source>
</evidence>
<dbReference type="AlphaFoldDB" id="A0AAE3AU96"/>
<feature type="region of interest" description="Disordered" evidence="1">
    <location>
        <begin position="427"/>
        <end position="472"/>
    </location>
</feature>
<accession>A0AAE3AU96</accession>
<reference evidence="3 4" key="1">
    <citation type="submission" date="2021-10" db="EMBL/GenBank/DDBJ databases">
        <title>Anaerobic single-cell dispensing facilitates the cultivation of human gut bacteria.</title>
        <authorList>
            <person name="Afrizal A."/>
        </authorList>
    </citation>
    <scope>NUCLEOTIDE SEQUENCE [LARGE SCALE GENOMIC DNA]</scope>
    <source>
        <strain evidence="3 4">CLA-AA-H244</strain>
    </source>
</reference>
<dbReference type="RefSeq" id="WP_308728406.1">
    <property type="nucleotide sequence ID" value="NZ_JAJEQF010000023.1"/>
</dbReference>
<keyword evidence="4" id="KW-1185">Reference proteome</keyword>
<dbReference type="Proteomes" id="UP001199355">
    <property type="component" value="Unassembled WGS sequence"/>
</dbReference>
<dbReference type="Pfam" id="PF18980">
    <property type="entry name" value="DUF5716_C"/>
    <property type="match status" value="1"/>
</dbReference>
<proteinExistence type="predicted"/>
<protein>
    <submittedName>
        <fullName evidence="3">DUF5716 family protein</fullName>
    </submittedName>
</protein>
<sequence length="472" mass="52088">MFLEHREKEENKRQATAGYDLTDAYAQISYCLPGEPCPKTISLQADQEQYLIPALLGRYTDQDLWVYGPKAQAAAATGEVFLADGLLTKAAHQEIVEVGGQNYSSIALLSLFLKRTMSLLAPIVRPERLQALVFSVPEVSVPVLSAVTDAVGMLGLKNASLFLIGRAESFFYYNICQPEELWKQDVLLCDFSGTFLHTLLFTANRKTSPVACFVEEADWKEVAAGRKDLDQRFLETMKAVIGDRNISCVYLIGEGFLGEWYQESLRFLCQERRVFLGNNLYSKGACYAARQRMTPGSVSEDYVFLGKDMLKANISLYVEKRGQDSCHPLLDAGTNWYDAKAEIDFLLEEENRFSLRITPLNGGEIRDVEIALTGLPQRPARTTRIHLQIDMADLTTLRLNMEDFGFGEFFPATHQFWEKTISIGQPDTAAGSSTAAQASAGADTTDTATVASEQSAAGADAKSAAPPVLAES</sequence>
<feature type="compositionally biased region" description="Low complexity" evidence="1">
    <location>
        <begin position="427"/>
        <end position="465"/>
    </location>
</feature>
<evidence type="ECO:0000313" key="4">
    <source>
        <dbReference type="Proteomes" id="UP001199355"/>
    </source>
</evidence>
<gene>
    <name evidence="3" type="ORF">LKD45_09690</name>
</gene>
<organism evidence="3 4">
    <name type="scientific">Gallintestinimicrobium propionicum</name>
    <dbReference type="NCBI Taxonomy" id="2981770"/>
    <lineage>
        <taxon>Bacteria</taxon>
        <taxon>Bacillati</taxon>
        <taxon>Bacillota</taxon>
        <taxon>Clostridia</taxon>
        <taxon>Lachnospirales</taxon>
        <taxon>Lachnospiraceae</taxon>
        <taxon>Gallintestinimicrobium</taxon>
    </lineage>
</organism>
<comment type="caution">
    <text evidence="3">The sequence shown here is derived from an EMBL/GenBank/DDBJ whole genome shotgun (WGS) entry which is preliminary data.</text>
</comment>
<evidence type="ECO:0000256" key="1">
    <source>
        <dbReference type="SAM" id="MobiDB-lite"/>
    </source>
</evidence>
<dbReference type="EMBL" id="JAJEQF010000023">
    <property type="protein sequence ID" value="MCC2167961.1"/>
    <property type="molecule type" value="Genomic_DNA"/>
</dbReference>
<name>A0AAE3AU96_9FIRM</name>
<feature type="domain" description="DUF5716" evidence="2">
    <location>
        <begin position="131"/>
        <end position="423"/>
    </location>
</feature>